<comment type="caution">
    <text evidence="2">The sequence shown here is derived from an EMBL/GenBank/DDBJ whole genome shotgun (WGS) entry which is preliminary data.</text>
</comment>
<evidence type="ECO:0000313" key="3">
    <source>
        <dbReference type="Proteomes" id="UP000287651"/>
    </source>
</evidence>
<protein>
    <submittedName>
        <fullName evidence="2">Uncharacterized protein</fullName>
    </submittedName>
</protein>
<evidence type="ECO:0000256" key="1">
    <source>
        <dbReference type="SAM" id="MobiDB-lite"/>
    </source>
</evidence>
<organism evidence="2 3">
    <name type="scientific">Ensete ventricosum</name>
    <name type="common">Abyssinian banana</name>
    <name type="synonym">Musa ensete</name>
    <dbReference type="NCBI Taxonomy" id="4639"/>
    <lineage>
        <taxon>Eukaryota</taxon>
        <taxon>Viridiplantae</taxon>
        <taxon>Streptophyta</taxon>
        <taxon>Embryophyta</taxon>
        <taxon>Tracheophyta</taxon>
        <taxon>Spermatophyta</taxon>
        <taxon>Magnoliopsida</taxon>
        <taxon>Liliopsida</taxon>
        <taxon>Zingiberales</taxon>
        <taxon>Musaceae</taxon>
        <taxon>Ensete</taxon>
    </lineage>
</organism>
<evidence type="ECO:0000313" key="2">
    <source>
        <dbReference type="EMBL" id="RRT46306.1"/>
    </source>
</evidence>
<sequence length="482" mass="52874">MASQPFSISDAGCYLPVPDNAAASFLLPPDYNSKNSLLRTKYCATLGKRSQFQEVAQNSAVKRPRQGTPVSDISQAEKDVMPGKTKHRRVKLSKKRQENQISQLVVACDQRSCPLVSETSKNTIPEVEVQMTSQLYKEVAKGMVKEEPTEAKVLCRSDLVKGKKENLVDARSKILKQQLSVQRSLPFHLQCDKDGPSIVKPPKNGDASRKRKSTQGYQVSAESSDQFPVSWLGENQITSLGTSRTCQEVAATKLQKEDTALDPVASVGTASMTSVSNSTLGQVSKMILKKKPKALTSAFAEGTMGINFDTSVNATRVQDISNGSLAEIVPAPAPSEANDDTTILEKFSKIQIITQRSYSRMDVGLGMGHTSNGPGMTLNLDHALGRSNVYPFQNRDKSLVHFNKPLMDLCNNTSDRQNQLHVDLQQSLLQKLQHQQLQRLAPPELHNLPMIPAAATQSTRQAGSRGEAFPYELPKCSFNYAV</sequence>
<feature type="region of interest" description="Disordered" evidence="1">
    <location>
        <begin position="192"/>
        <end position="221"/>
    </location>
</feature>
<accession>A0A426Y3I6</accession>
<dbReference type="EMBL" id="AMZH03015281">
    <property type="protein sequence ID" value="RRT46306.1"/>
    <property type="molecule type" value="Genomic_DNA"/>
</dbReference>
<dbReference type="Proteomes" id="UP000287651">
    <property type="component" value="Unassembled WGS sequence"/>
</dbReference>
<proteinExistence type="predicted"/>
<reference evidence="2 3" key="1">
    <citation type="journal article" date="2014" name="Agronomy (Basel)">
        <title>A Draft Genome Sequence for Ensete ventricosum, the Drought-Tolerant Tree Against Hunger.</title>
        <authorList>
            <person name="Harrison J."/>
            <person name="Moore K.A."/>
            <person name="Paszkiewicz K."/>
            <person name="Jones T."/>
            <person name="Grant M."/>
            <person name="Ambacheew D."/>
            <person name="Muzemil S."/>
            <person name="Studholme D.J."/>
        </authorList>
    </citation>
    <scope>NUCLEOTIDE SEQUENCE [LARGE SCALE GENOMIC DNA]</scope>
</reference>
<dbReference type="AlphaFoldDB" id="A0A426Y3I6"/>
<name>A0A426Y3I6_ENSVE</name>
<gene>
    <name evidence="2" type="ORF">B296_00051312</name>
</gene>